<organism evidence="3 4">
    <name type="scientific">Drosophila ananassae</name>
    <name type="common">Fruit fly</name>
    <dbReference type="NCBI Taxonomy" id="7217"/>
    <lineage>
        <taxon>Eukaryota</taxon>
        <taxon>Metazoa</taxon>
        <taxon>Ecdysozoa</taxon>
        <taxon>Arthropoda</taxon>
        <taxon>Hexapoda</taxon>
        <taxon>Insecta</taxon>
        <taxon>Pterygota</taxon>
        <taxon>Neoptera</taxon>
        <taxon>Endopterygota</taxon>
        <taxon>Diptera</taxon>
        <taxon>Brachycera</taxon>
        <taxon>Muscomorpha</taxon>
        <taxon>Ephydroidea</taxon>
        <taxon>Drosophilidae</taxon>
        <taxon>Drosophila</taxon>
        <taxon>Sophophora</taxon>
    </lineage>
</organism>
<dbReference type="InParanoid" id="A0A0N8NZD6"/>
<feature type="domain" description="DUF4777" evidence="2">
    <location>
        <begin position="1"/>
        <end position="66"/>
    </location>
</feature>
<dbReference type="Pfam" id="PF16007">
    <property type="entry name" value="DUF4777"/>
    <property type="match status" value="1"/>
</dbReference>
<evidence type="ECO:0000313" key="4">
    <source>
        <dbReference type="Proteomes" id="UP000007801"/>
    </source>
</evidence>
<name>A0A0N8NZD6_DROAN</name>
<gene>
    <name evidence="3" type="primary">Dana\GF15879</name>
    <name evidence="3" type="synonym">dana_GLEANR_16641</name>
    <name evidence="3" type="ORF">GF15879</name>
</gene>
<protein>
    <submittedName>
        <fullName evidence="3">Uncharacterized protein, isoform B</fullName>
    </submittedName>
</protein>
<keyword evidence="4" id="KW-1185">Reference proteome</keyword>
<feature type="region of interest" description="Disordered" evidence="1">
    <location>
        <begin position="84"/>
        <end position="131"/>
    </location>
</feature>
<feature type="compositionally biased region" description="Basic and acidic residues" evidence="1">
    <location>
        <begin position="84"/>
        <end position="99"/>
    </location>
</feature>
<proteinExistence type="predicted"/>
<dbReference type="EMBL" id="CH902620">
    <property type="protein sequence ID" value="KPU74028.1"/>
    <property type="molecule type" value="Genomic_DNA"/>
</dbReference>
<dbReference type="OrthoDB" id="8028668at2759"/>
<dbReference type="AlphaFoldDB" id="A0A0N8NZD6"/>
<accession>A0A0N8NZD6</accession>
<evidence type="ECO:0000313" key="3">
    <source>
        <dbReference type="EMBL" id="KPU74028.1"/>
    </source>
</evidence>
<reference evidence="3 4" key="1">
    <citation type="journal article" date="2007" name="Nature">
        <title>Evolution of genes and genomes on the Drosophila phylogeny.</title>
        <authorList>
            <consortium name="Drosophila 12 Genomes Consortium"/>
            <person name="Clark A.G."/>
            <person name="Eisen M.B."/>
            <person name="Smith D.R."/>
            <person name="Bergman C.M."/>
            <person name="Oliver B."/>
            <person name="Markow T.A."/>
            <person name="Kaufman T.C."/>
            <person name="Kellis M."/>
            <person name="Gelbart W."/>
            <person name="Iyer V.N."/>
            <person name="Pollard D.A."/>
            <person name="Sackton T.B."/>
            <person name="Larracuente A.M."/>
            <person name="Singh N.D."/>
            <person name="Abad J.P."/>
            <person name="Abt D.N."/>
            <person name="Adryan B."/>
            <person name="Aguade M."/>
            <person name="Akashi H."/>
            <person name="Anderson W.W."/>
            <person name="Aquadro C.F."/>
            <person name="Ardell D.H."/>
            <person name="Arguello R."/>
            <person name="Artieri C.G."/>
            <person name="Barbash D.A."/>
            <person name="Barker D."/>
            <person name="Barsanti P."/>
            <person name="Batterham P."/>
            <person name="Batzoglou S."/>
            <person name="Begun D."/>
            <person name="Bhutkar A."/>
            <person name="Blanco E."/>
            <person name="Bosak S.A."/>
            <person name="Bradley R.K."/>
            <person name="Brand A.D."/>
            <person name="Brent M.R."/>
            <person name="Brooks A.N."/>
            <person name="Brown R.H."/>
            <person name="Butlin R.K."/>
            <person name="Caggese C."/>
            <person name="Calvi B.R."/>
            <person name="Bernardo de Carvalho A."/>
            <person name="Caspi A."/>
            <person name="Castrezana S."/>
            <person name="Celniker S.E."/>
            <person name="Chang J.L."/>
            <person name="Chapple C."/>
            <person name="Chatterji S."/>
            <person name="Chinwalla A."/>
            <person name="Civetta A."/>
            <person name="Clifton S.W."/>
            <person name="Comeron J.M."/>
            <person name="Costello J.C."/>
            <person name="Coyne J.A."/>
            <person name="Daub J."/>
            <person name="David R.G."/>
            <person name="Delcher A.L."/>
            <person name="Delehaunty K."/>
            <person name="Do C.B."/>
            <person name="Ebling H."/>
            <person name="Edwards K."/>
            <person name="Eickbush T."/>
            <person name="Evans J.D."/>
            <person name="Filipski A."/>
            <person name="Findeiss S."/>
            <person name="Freyhult E."/>
            <person name="Fulton L."/>
            <person name="Fulton R."/>
            <person name="Garcia A.C."/>
            <person name="Gardiner A."/>
            <person name="Garfield D.A."/>
            <person name="Garvin B.E."/>
            <person name="Gibson G."/>
            <person name="Gilbert D."/>
            <person name="Gnerre S."/>
            <person name="Godfrey J."/>
            <person name="Good R."/>
            <person name="Gotea V."/>
            <person name="Gravely B."/>
            <person name="Greenberg A.J."/>
            <person name="Griffiths-Jones S."/>
            <person name="Gross S."/>
            <person name="Guigo R."/>
            <person name="Gustafson E.A."/>
            <person name="Haerty W."/>
            <person name="Hahn M.W."/>
            <person name="Halligan D.L."/>
            <person name="Halpern A.L."/>
            <person name="Halter G.M."/>
            <person name="Han M.V."/>
            <person name="Heger A."/>
            <person name="Hillier L."/>
            <person name="Hinrichs A.S."/>
            <person name="Holmes I."/>
            <person name="Hoskins R.A."/>
            <person name="Hubisz M.J."/>
            <person name="Hultmark D."/>
            <person name="Huntley M.A."/>
            <person name="Jaffe D.B."/>
            <person name="Jagadeeshan S."/>
            <person name="Jeck W.R."/>
            <person name="Johnson J."/>
            <person name="Jones C.D."/>
            <person name="Jordan W.C."/>
            <person name="Karpen G.H."/>
            <person name="Kataoka E."/>
            <person name="Keightley P.D."/>
            <person name="Kheradpour P."/>
            <person name="Kirkness E.F."/>
            <person name="Koerich L.B."/>
            <person name="Kristiansen K."/>
            <person name="Kudrna D."/>
            <person name="Kulathinal R.J."/>
            <person name="Kumar S."/>
            <person name="Kwok R."/>
            <person name="Lander E."/>
            <person name="Langley C.H."/>
            <person name="Lapoint R."/>
            <person name="Lazzaro B.P."/>
            <person name="Lee S.J."/>
            <person name="Levesque L."/>
            <person name="Li R."/>
            <person name="Lin C.F."/>
            <person name="Lin M.F."/>
            <person name="Lindblad-Toh K."/>
            <person name="Llopart A."/>
            <person name="Long M."/>
            <person name="Low L."/>
            <person name="Lozovsky E."/>
            <person name="Lu J."/>
            <person name="Luo M."/>
            <person name="Machado C.A."/>
            <person name="Makalowski W."/>
            <person name="Marzo M."/>
            <person name="Matsuda M."/>
            <person name="Matzkin L."/>
            <person name="McAllister B."/>
            <person name="McBride C.S."/>
            <person name="McKernan B."/>
            <person name="McKernan K."/>
            <person name="Mendez-Lago M."/>
            <person name="Minx P."/>
            <person name="Mollenhauer M.U."/>
            <person name="Montooth K."/>
            <person name="Mount S.M."/>
            <person name="Mu X."/>
            <person name="Myers E."/>
            <person name="Negre B."/>
            <person name="Newfeld S."/>
            <person name="Nielsen R."/>
            <person name="Noor M.A."/>
            <person name="O'Grady P."/>
            <person name="Pachter L."/>
            <person name="Papaceit M."/>
            <person name="Parisi M.J."/>
            <person name="Parisi M."/>
            <person name="Parts L."/>
            <person name="Pedersen J.S."/>
            <person name="Pesole G."/>
            <person name="Phillippy A.M."/>
            <person name="Ponting C.P."/>
            <person name="Pop M."/>
            <person name="Porcelli D."/>
            <person name="Powell J.R."/>
            <person name="Prohaska S."/>
            <person name="Pruitt K."/>
            <person name="Puig M."/>
            <person name="Quesneville H."/>
            <person name="Ram K.R."/>
            <person name="Rand D."/>
            <person name="Rasmussen M.D."/>
            <person name="Reed L.K."/>
            <person name="Reenan R."/>
            <person name="Reily A."/>
            <person name="Remington K.A."/>
            <person name="Rieger T.T."/>
            <person name="Ritchie M.G."/>
            <person name="Robin C."/>
            <person name="Rogers Y.H."/>
            <person name="Rohde C."/>
            <person name="Rozas J."/>
            <person name="Rubenfield M.J."/>
            <person name="Ruiz A."/>
            <person name="Russo S."/>
            <person name="Salzberg S.L."/>
            <person name="Sanchez-Gracia A."/>
            <person name="Saranga D.J."/>
            <person name="Sato H."/>
            <person name="Schaeffer S.W."/>
            <person name="Schatz M.C."/>
            <person name="Schlenke T."/>
            <person name="Schwartz R."/>
            <person name="Segarra C."/>
            <person name="Singh R.S."/>
            <person name="Sirot L."/>
            <person name="Sirota M."/>
            <person name="Sisneros N.B."/>
            <person name="Smith C.D."/>
            <person name="Smith T.F."/>
            <person name="Spieth J."/>
            <person name="Stage D.E."/>
            <person name="Stark A."/>
            <person name="Stephan W."/>
            <person name="Strausberg R.L."/>
            <person name="Strempel S."/>
            <person name="Sturgill D."/>
            <person name="Sutton G."/>
            <person name="Sutton G.G."/>
            <person name="Tao W."/>
            <person name="Teichmann S."/>
            <person name="Tobari Y.N."/>
            <person name="Tomimura Y."/>
            <person name="Tsolas J.M."/>
            <person name="Valente V.L."/>
            <person name="Venter E."/>
            <person name="Venter J.C."/>
            <person name="Vicario S."/>
            <person name="Vieira F.G."/>
            <person name="Vilella A.J."/>
            <person name="Villasante A."/>
            <person name="Walenz B."/>
            <person name="Wang J."/>
            <person name="Wasserman M."/>
            <person name="Watts T."/>
            <person name="Wilson D."/>
            <person name="Wilson R.K."/>
            <person name="Wing R.A."/>
            <person name="Wolfner M.F."/>
            <person name="Wong A."/>
            <person name="Wong G.K."/>
            <person name="Wu C.I."/>
            <person name="Wu G."/>
            <person name="Yamamoto D."/>
            <person name="Yang H.P."/>
            <person name="Yang S.P."/>
            <person name="Yorke J.A."/>
            <person name="Yoshida K."/>
            <person name="Zdobnov E."/>
            <person name="Zhang P."/>
            <person name="Zhang Y."/>
            <person name="Zimin A.V."/>
            <person name="Baldwin J."/>
            <person name="Abdouelleil A."/>
            <person name="Abdulkadir J."/>
            <person name="Abebe A."/>
            <person name="Abera B."/>
            <person name="Abreu J."/>
            <person name="Acer S.C."/>
            <person name="Aftuck L."/>
            <person name="Alexander A."/>
            <person name="An P."/>
            <person name="Anderson E."/>
            <person name="Anderson S."/>
            <person name="Arachi H."/>
            <person name="Azer M."/>
            <person name="Bachantsang P."/>
            <person name="Barry A."/>
            <person name="Bayul T."/>
            <person name="Berlin A."/>
            <person name="Bessette D."/>
            <person name="Bloom T."/>
            <person name="Blye J."/>
            <person name="Boguslavskiy L."/>
            <person name="Bonnet C."/>
            <person name="Boukhgalter B."/>
            <person name="Bourzgui I."/>
            <person name="Brown A."/>
            <person name="Cahill P."/>
            <person name="Channer S."/>
            <person name="Cheshatsang Y."/>
            <person name="Chuda L."/>
            <person name="Citroen M."/>
            <person name="Collymore A."/>
            <person name="Cooke P."/>
            <person name="Costello M."/>
            <person name="D'Aco K."/>
            <person name="Daza R."/>
            <person name="De Haan G."/>
            <person name="DeGray S."/>
            <person name="DeMaso C."/>
            <person name="Dhargay N."/>
            <person name="Dooley K."/>
            <person name="Dooley E."/>
            <person name="Doricent M."/>
            <person name="Dorje P."/>
            <person name="Dorjee K."/>
            <person name="Dupes A."/>
            <person name="Elong R."/>
            <person name="Falk J."/>
            <person name="Farina A."/>
            <person name="Faro S."/>
            <person name="Ferguson D."/>
            <person name="Fisher S."/>
            <person name="Foley C.D."/>
            <person name="Franke A."/>
            <person name="Friedrich D."/>
            <person name="Gadbois L."/>
            <person name="Gearin G."/>
            <person name="Gearin C.R."/>
            <person name="Giannoukos G."/>
            <person name="Goode T."/>
            <person name="Graham J."/>
            <person name="Grandbois E."/>
            <person name="Grewal S."/>
            <person name="Gyaltsen K."/>
            <person name="Hafez N."/>
            <person name="Hagos B."/>
            <person name="Hall J."/>
            <person name="Henson C."/>
            <person name="Hollinger A."/>
            <person name="Honan T."/>
            <person name="Huard M.D."/>
            <person name="Hughes L."/>
            <person name="Hurhula B."/>
            <person name="Husby M.E."/>
            <person name="Kamat A."/>
            <person name="Kanga B."/>
            <person name="Kashin S."/>
            <person name="Khazanovich D."/>
            <person name="Kisner P."/>
            <person name="Lance K."/>
            <person name="Lara M."/>
            <person name="Lee W."/>
            <person name="Lennon N."/>
            <person name="Letendre F."/>
            <person name="LeVine R."/>
            <person name="Lipovsky A."/>
            <person name="Liu X."/>
            <person name="Liu J."/>
            <person name="Liu S."/>
            <person name="Lokyitsang T."/>
            <person name="Lokyitsang Y."/>
            <person name="Lubonja R."/>
            <person name="Lui A."/>
            <person name="MacDonald P."/>
            <person name="Magnisalis V."/>
            <person name="Maru K."/>
            <person name="Matthews C."/>
            <person name="McCusker W."/>
            <person name="McDonough S."/>
            <person name="Mehta T."/>
            <person name="Meldrim J."/>
            <person name="Meneus L."/>
            <person name="Mihai O."/>
            <person name="Mihalev A."/>
            <person name="Mihova T."/>
            <person name="Mittelman R."/>
            <person name="Mlenga V."/>
            <person name="Montmayeur A."/>
            <person name="Mulrain L."/>
            <person name="Navidi A."/>
            <person name="Naylor J."/>
            <person name="Negash T."/>
            <person name="Nguyen T."/>
            <person name="Nguyen N."/>
            <person name="Nicol R."/>
            <person name="Norbu C."/>
            <person name="Norbu N."/>
            <person name="Novod N."/>
            <person name="O'Neill B."/>
            <person name="Osman S."/>
            <person name="Markiewicz E."/>
            <person name="Oyono O.L."/>
            <person name="Patti C."/>
            <person name="Phunkhang P."/>
            <person name="Pierre F."/>
            <person name="Priest M."/>
            <person name="Raghuraman S."/>
            <person name="Rege F."/>
            <person name="Reyes R."/>
            <person name="Rise C."/>
            <person name="Rogov P."/>
            <person name="Ross K."/>
            <person name="Ryan E."/>
            <person name="Settipalli S."/>
            <person name="Shea T."/>
            <person name="Sherpa N."/>
            <person name="Shi L."/>
            <person name="Shih D."/>
            <person name="Sparrow T."/>
            <person name="Spaulding J."/>
            <person name="Stalker J."/>
            <person name="Stange-Thomann N."/>
            <person name="Stavropoulos S."/>
            <person name="Stone C."/>
            <person name="Strader C."/>
            <person name="Tesfaye S."/>
            <person name="Thomson T."/>
            <person name="Thoulutsang Y."/>
            <person name="Thoulutsang D."/>
            <person name="Topham K."/>
            <person name="Topping I."/>
            <person name="Tsamla T."/>
            <person name="Vassiliev H."/>
            <person name="Vo A."/>
            <person name="Wangchuk T."/>
            <person name="Wangdi T."/>
            <person name="Weiand M."/>
            <person name="Wilkinson J."/>
            <person name="Wilson A."/>
            <person name="Yadav S."/>
            <person name="Young G."/>
            <person name="Yu Q."/>
            <person name="Zembek L."/>
            <person name="Zhong D."/>
            <person name="Zimmer A."/>
            <person name="Zwirko Z."/>
            <person name="Jaffe D.B."/>
            <person name="Alvarez P."/>
            <person name="Brockman W."/>
            <person name="Butler J."/>
            <person name="Chin C."/>
            <person name="Gnerre S."/>
            <person name="Grabherr M."/>
            <person name="Kleber M."/>
            <person name="Mauceli E."/>
            <person name="MacCallum I."/>
        </authorList>
    </citation>
    <scope>NUCLEOTIDE SEQUENCE [LARGE SCALE GENOMIC DNA]</scope>
    <source>
        <strain evidence="4">Tucson 14024-0371.13</strain>
    </source>
</reference>
<evidence type="ECO:0000256" key="1">
    <source>
        <dbReference type="SAM" id="MobiDB-lite"/>
    </source>
</evidence>
<dbReference type="STRING" id="7217.A0A0N8NZD6"/>
<dbReference type="InterPro" id="IPR031957">
    <property type="entry name" value="DUF4777"/>
</dbReference>
<sequence>MPNFNGAIIVHTLQLINSPATLREIVVTIAKHTQLPQDELKVPVKQTLEMGQRLGFLQKLNGRYFLVPMTFQTLMTDVQALELPEKVDKTKPAKTEKKAPPRRSPSKSTLLESKTSKKSVKSLEESKSQLSVTKCSTVFGPRFKNILPPLKGIPPSVVKAPIMATKPKRFNNFS</sequence>
<evidence type="ECO:0000259" key="2">
    <source>
        <dbReference type="Pfam" id="PF16007"/>
    </source>
</evidence>
<dbReference type="Proteomes" id="UP000007801">
    <property type="component" value="Unassembled WGS sequence"/>
</dbReference>